<evidence type="ECO:0000313" key="2">
    <source>
        <dbReference type="EMBL" id="SUD27028.1"/>
    </source>
</evidence>
<reference evidence="2 3" key="1">
    <citation type="submission" date="2018-06" db="EMBL/GenBank/DDBJ databases">
        <authorList>
            <consortium name="Pathogen Informatics"/>
            <person name="Doyle S."/>
        </authorList>
    </citation>
    <scope>NUCLEOTIDE SEQUENCE [LARGE SCALE GENOMIC DNA]</scope>
    <source>
        <strain evidence="2 3">NCTC10392</strain>
    </source>
</reference>
<feature type="domain" description="LysR substrate-binding" evidence="1">
    <location>
        <begin position="2"/>
        <end position="108"/>
    </location>
</feature>
<accession>A0A379I6J1</accession>
<sequence>MRWLLARLSRFRHLQPGNEVQLTSAWMSIDEVDFNQEPFDCAVLLSDGHFPADWEASYLFPELLIPVGAPNLLNDGPWGVERLASAELLHPTPDRRDWRRWLQRTGLASASQSRAGRCSILWSWA</sequence>
<dbReference type="AlphaFoldDB" id="A0A379I6J1"/>
<protein>
    <submittedName>
        <fullName evidence="2">LysR family transcriptional regulator</fullName>
    </submittedName>
</protein>
<evidence type="ECO:0000259" key="1">
    <source>
        <dbReference type="Pfam" id="PF03466"/>
    </source>
</evidence>
<gene>
    <name evidence="2" type="primary">gcvA_1</name>
    <name evidence="2" type="ORF">NCTC10392_00003</name>
</gene>
<dbReference type="InterPro" id="IPR005119">
    <property type="entry name" value="LysR_subst-bd"/>
</dbReference>
<name>A0A379I6J1_PSEFL</name>
<dbReference type="EMBL" id="UGUS01000001">
    <property type="protein sequence ID" value="SUD27028.1"/>
    <property type="molecule type" value="Genomic_DNA"/>
</dbReference>
<evidence type="ECO:0000313" key="3">
    <source>
        <dbReference type="Proteomes" id="UP000255125"/>
    </source>
</evidence>
<dbReference type="Pfam" id="PF03466">
    <property type="entry name" value="LysR_substrate"/>
    <property type="match status" value="1"/>
</dbReference>
<dbReference type="Gene3D" id="3.40.190.10">
    <property type="entry name" value="Periplasmic binding protein-like II"/>
    <property type="match status" value="2"/>
</dbReference>
<organism evidence="2 3">
    <name type="scientific">Pseudomonas fluorescens</name>
    <dbReference type="NCBI Taxonomy" id="294"/>
    <lineage>
        <taxon>Bacteria</taxon>
        <taxon>Pseudomonadati</taxon>
        <taxon>Pseudomonadota</taxon>
        <taxon>Gammaproteobacteria</taxon>
        <taxon>Pseudomonadales</taxon>
        <taxon>Pseudomonadaceae</taxon>
        <taxon>Pseudomonas</taxon>
    </lineage>
</organism>
<proteinExistence type="predicted"/>
<dbReference type="Proteomes" id="UP000255125">
    <property type="component" value="Unassembled WGS sequence"/>
</dbReference>
<dbReference type="SUPFAM" id="SSF53850">
    <property type="entry name" value="Periplasmic binding protein-like II"/>
    <property type="match status" value="1"/>
</dbReference>